<keyword evidence="16" id="KW-1185">Reference proteome</keyword>
<feature type="chain" id="PRO_5040243680" evidence="13">
    <location>
        <begin position="27"/>
        <end position="876"/>
    </location>
</feature>
<dbReference type="Proteomes" id="UP001153069">
    <property type="component" value="Unassembled WGS sequence"/>
</dbReference>
<feature type="transmembrane region" description="Helical" evidence="12">
    <location>
        <begin position="323"/>
        <end position="339"/>
    </location>
</feature>
<keyword evidence="6 12" id="KW-1133">Transmembrane helix</keyword>
<feature type="transmembrane region" description="Helical" evidence="12">
    <location>
        <begin position="158"/>
        <end position="177"/>
    </location>
</feature>
<dbReference type="EMBL" id="CAICTM010000373">
    <property type="protein sequence ID" value="CAB9509080.1"/>
    <property type="molecule type" value="Genomic_DNA"/>
</dbReference>
<keyword evidence="9 12" id="KW-0472">Membrane</keyword>
<comment type="caution">
    <text evidence="15">The sequence shown here is derived from an EMBL/GenBank/DDBJ whole genome shotgun (WGS) entry which is preliminary data.</text>
</comment>
<evidence type="ECO:0000259" key="14">
    <source>
        <dbReference type="PROSITE" id="PS50222"/>
    </source>
</evidence>
<dbReference type="InterPro" id="IPR011992">
    <property type="entry name" value="EF-hand-dom_pair"/>
</dbReference>
<feature type="region of interest" description="Disordered" evidence="11">
    <location>
        <begin position="63"/>
        <end position="96"/>
    </location>
</feature>
<name>A0A9N8HE65_9STRA</name>
<keyword evidence="5" id="KW-0106">Calcium</keyword>
<keyword evidence="10" id="KW-0739">Sodium transport</keyword>
<sequence length="876" mass="95818">MLFRNALSRSFIKLVALAALVAAVSCNQVLTPGIRATALAASSVQADEGTLLLFKDERSLAEEADNHSSHAEEHVDEHGQHDAHEGDANSDGHGDGHSELSVHVTYEDIYAILLFLLVATGAGIVFEYLGMPALVGEICTGFLLGPPLADFVPYPEAMVLVGEIGLILLLLEAGVEIDVGQLKQTGTRAISIAGTGSLLPLLVGFGIATAAGESWKGALAVGAAFSPTSLGVASKALGSGGMLNTPVGQLIVASCVIDDIIALIILAMFEVLVAEDPAIWEFFIPIISAVGFLIVLGGAAVFIWPNVIENKILPRFQEQNREMVMFSIMSVLLLLYLPLLNYTRASYLSGAFLAGMSFSQIHSAHDSFIKNTHQLMVWLLRVFFASSIGFQIPITKFSDPAVIGWGFALYACVAMKFPLGLYVPKFDDVEEGASFNPSRRDFFVTGLAMSCRGEFSFIIASFGLSAGLIGEDFYSAVVWAVLISCVTSPFVLLKTIKYYKGKQQEYMDQMNPLLHKESRTADGKMPLHLYVHINSHVQWGMQERFREKLHDLGLQIVEHTTTHQRGVDSMVDTTIYVRDTQTEVDLPTIQKQRKTLRALVQSTRKLINSQRNLDVSNHSKIRNLSSGDLKELAQADQNGMDDESQHTLDALRGEKEIIEAREEEVRLALSELIHQQDAAVTVEEWNPWDWTAALKTLAENHGEGALTRRHFMNLFDKIDADGGGTVDEDELYEALVAAGVKITRANLATMIAMVDDNNDGEVDREEWKSAIDFFLEQQAAERTFSGFMGPAMSSRGFMSSARQLMAQDSSSRRFSSRCLTVPAPVAETSRELDLEETADLEISDDTSGSFAVGMGIDDSENSKDDKEDSFGMEVEC</sequence>
<proteinExistence type="predicted"/>
<evidence type="ECO:0000256" key="13">
    <source>
        <dbReference type="SAM" id="SignalP"/>
    </source>
</evidence>
<dbReference type="GO" id="GO:0005509">
    <property type="term" value="F:calcium ion binding"/>
    <property type="evidence" value="ECO:0007669"/>
    <property type="project" value="InterPro"/>
</dbReference>
<feature type="region of interest" description="Disordered" evidence="11">
    <location>
        <begin position="843"/>
        <end position="876"/>
    </location>
</feature>
<keyword evidence="13" id="KW-0732">Signal</keyword>
<dbReference type="GO" id="GO:0015297">
    <property type="term" value="F:antiporter activity"/>
    <property type="evidence" value="ECO:0007669"/>
    <property type="project" value="UniProtKB-KW"/>
</dbReference>
<feature type="transmembrane region" description="Helical" evidence="12">
    <location>
        <begin position="473"/>
        <end position="493"/>
    </location>
</feature>
<keyword evidence="3" id="KW-0050">Antiport</keyword>
<dbReference type="PANTHER" id="PTHR43562:SF3">
    <property type="entry name" value="SODIUM ION_PROTON EXCHANGER (EUROFUNG)"/>
    <property type="match status" value="1"/>
</dbReference>
<keyword evidence="2" id="KW-0813">Transport</keyword>
<feature type="transmembrane region" description="Helical" evidence="12">
    <location>
        <begin position="279"/>
        <end position="303"/>
    </location>
</feature>
<dbReference type="InterPro" id="IPR002048">
    <property type="entry name" value="EF_hand_dom"/>
</dbReference>
<dbReference type="OrthoDB" id="45110at2759"/>
<evidence type="ECO:0000256" key="7">
    <source>
        <dbReference type="ARBA" id="ARBA00023053"/>
    </source>
</evidence>
<dbReference type="PROSITE" id="PS50222">
    <property type="entry name" value="EF_HAND_2"/>
    <property type="match status" value="2"/>
</dbReference>
<evidence type="ECO:0000256" key="11">
    <source>
        <dbReference type="SAM" id="MobiDB-lite"/>
    </source>
</evidence>
<feature type="transmembrane region" description="Helical" evidence="12">
    <location>
        <begin position="250"/>
        <end position="273"/>
    </location>
</feature>
<feature type="domain" description="EF-hand" evidence="14">
    <location>
        <begin position="742"/>
        <end position="777"/>
    </location>
</feature>
<dbReference type="GO" id="GO:0006814">
    <property type="term" value="P:sodium ion transport"/>
    <property type="evidence" value="ECO:0007669"/>
    <property type="project" value="UniProtKB-KW"/>
</dbReference>
<dbReference type="SMART" id="SM00054">
    <property type="entry name" value="EFh"/>
    <property type="match status" value="2"/>
</dbReference>
<evidence type="ECO:0000256" key="10">
    <source>
        <dbReference type="ARBA" id="ARBA00023201"/>
    </source>
</evidence>
<evidence type="ECO:0000256" key="1">
    <source>
        <dbReference type="ARBA" id="ARBA00004141"/>
    </source>
</evidence>
<dbReference type="Gene3D" id="1.20.1530.20">
    <property type="match status" value="1"/>
</dbReference>
<keyword evidence="7" id="KW-0915">Sodium</keyword>
<dbReference type="GO" id="GO:1902600">
    <property type="term" value="P:proton transmembrane transport"/>
    <property type="evidence" value="ECO:0007669"/>
    <property type="project" value="InterPro"/>
</dbReference>
<dbReference type="Pfam" id="PF00999">
    <property type="entry name" value="Na_H_Exchanger"/>
    <property type="match status" value="1"/>
</dbReference>
<evidence type="ECO:0000256" key="3">
    <source>
        <dbReference type="ARBA" id="ARBA00022449"/>
    </source>
</evidence>
<dbReference type="PANTHER" id="PTHR43562">
    <property type="entry name" value="NAPA-TYPE SODIUM/HYDROGEN ANTIPORTER"/>
    <property type="match status" value="1"/>
</dbReference>
<evidence type="ECO:0000256" key="8">
    <source>
        <dbReference type="ARBA" id="ARBA00023065"/>
    </source>
</evidence>
<dbReference type="Gene3D" id="1.10.238.10">
    <property type="entry name" value="EF-hand"/>
    <property type="match status" value="1"/>
</dbReference>
<dbReference type="GO" id="GO:0016020">
    <property type="term" value="C:membrane"/>
    <property type="evidence" value="ECO:0007669"/>
    <property type="project" value="UniProtKB-SubCell"/>
</dbReference>
<feature type="transmembrane region" description="Helical" evidence="12">
    <location>
        <begin position="189"/>
        <end position="211"/>
    </location>
</feature>
<feature type="domain" description="EF-hand" evidence="14">
    <location>
        <begin position="706"/>
        <end position="741"/>
    </location>
</feature>
<accession>A0A9N8HE65</accession>
<feature type="transmembrane region" description="Helical" evidence="12">
    <location>
        <begin position="400"/>
        <end position="421"/>
    </location>
</feature>
<feature type="signal peptide" evidence="13">
    <location>
        <begin position="1"/>
        <end position="26"/>
    </location>
</feature>
<dbReference type="AlphaFoldDB" id="A0A9N8HE65"/>
<dbReference type="SUPFAM" id="SSF47473">
    <property type="entry name" value="EF-hand"/>
    <property type="match status" value="1"/>
</dbReference>
<dbReference type="PROSITE" id="PS51257">
    <property type="entry name" value="PROKAR_LIPOPROTEIN"/>
    <property type="match status" value="1"/>
</dbReference>
<dbReference type="InterPro" id="IPR018247">
    <property type="entry name" value="EF_Hand_1_Ca_BS"/>
</dbReference>
<evidence type="ECO:0000256" key="9">
    <source>
        <dbReference type="ARBA" id="ARBA00023136"/>
    </source>
</evidence>
<evidence type="ECO:0000256" key="12">
    <source>
        <dbReference type="SAM" id="Phobius"/>
    </source>
</evidence>
<gene>
    <name evidence="15" type="ORF">SEMRO_374_G129240.1</name>
</gene>
<dbReference type="InterPro" id="IPR006153">
    <property type="entry name" value="Cation/H_exchanger_TM"/>
</dbReference>
<dbReference type="PROSITE" id="PS00018">
    <property type="entry name" value="EF_HAND_1"/>
    <property type="match status" value="2"/>
</dbReference>
<protein>
    <submittedName>
        <fullName evidence="15">K(+) antiporter GerN</fullName>
    </submittedName>
</protein>
<evidence type="ECO:0000313" key="16">
    <source>
        <dbReference type="Proteomes" id="UP001153069"/>
    </source>
</evidence>
<evidence type="ECO:0000256" key="5">
    <source>
        <dbReference type="ARBA" id="ARBA00022837"/>
    </source>
</evidence>
<feature type="compositionally biased region" description="Basic and acidic residues" evidence="11">
    <location>
        <begin position="860"/>
        <end position="869"/>
    </location>
</feature>
<feature type="transmembrane region" description="Helical" evidence="12">
    <location>
        <begin position="109"/>
        <end position="126"/>
    </location>
</feature>
<evidence type="ECO:0000256" key="2">
    <source>
        <dbReference type="ARBA" id="ARBA00022448"/>
    </source>
</evidence>
<evidence type="ECO:0000313" key="15">
    <source>
        <dbReference type="EMBL" id="CAB9509080.1"/>
    </source>
</evidence>
<dbReference type="InterPro" id="IPR038770">
    <property type="entry name" value="Na+/solute_symporter_sf"/>
</dbReference>
<dbReference type="CDD" id="cd00051">
    <property type="entry name" value="EFh"/>
    <property type="match status" value="1"/>
</dbReference>
<comment type="subcellular location">
    <subcellularLocation>
        <location evidence="1">Membrane</location>
        <topology evidence="1">Multi-pass membrane protein</topology>
    </subcellularLocation>
</comment>
<evidence type="ECO:0000256" key="4">
    <source>
        <dbReference type="ARBA" id="ARBA00022692"/>
    </source>
</evidence>
<keyword evidence="4 12" id="KW-0812">Transmembrane</keyword>
<organism evidence="15 16">
    <name type="scientific">Seminavis robusta</name>
    <dbReference type="NCBI Taxonomy" id="568900"/>
    <lineage>
        <taxon>Eukaryota</taxon>
        <taxon>Sar</taxon>
        <taxon>Stramenopiles</taxon>
        <taxon>Ochrophyta</taxon>
        <taxon>Bacillariophyta</taxon>
        <taxon>Bacillariophyceae</taxon>
        <taxon>Bacillariophycidae</taxon>
        <taxon>Naviculales</taxon>
        <taxon>Naviculaceae</taxon>
        <taxon>Seminavis</taxon>
    </lineage>
</organism>
<feature type="transmembrane region" description="Helical" evidence="12">
    <location>
        <begin position="217"/>
        <end position="238"/>
    </location>
</feature>
<evidence type="ECO:0000256" key="6">
    <source>
        <dbReference type="ARBA" id="ARBA00022989"/>
    </source>
</evidence>
<keyword evidence="8" id="KW-0406">Ion transport</keyword>
<feature type="transmembrane region" description="Helical" evidence="12">
    <location>
        <begin position="375"/>
        <end position="394"/>
    </location>
</feature>
<reference evidence="15" key="1">
    <citation type="submission" date="2020-06" db="EMBL/GenBank/DDBJ databases">
        <authorList>
            <consortium name="Plant Systems Biology data submission"/>
        </authorList>
    </citation>
    <scope>NUCLEOTIDE SEQUENCE</scope>
    <source>
        <strain evidence="15">D6</strain>
    </source>
</reference>